<name>A0A166MS49_EXIGL</name>
<evidence type="ECO:0008006" key="3">
    <source>
        <dbReference type="Google" id="ProtNLM"/>
    </source>
</evidence>
<dbReference type="Proteomes" id="UP000077266">
    <property type="component" value="Unassembled WGS sequence"/>
</dbReference>
<dbReference type="OrthoDB" id="3341476at2759"/>
<dbReference type="EMBL" id="KV426944">
    <property type="protein sequence ID" value="KZV78336.1"/>
    <property type="molecule type" value="Genomic_DNA"/>
</dbReference>
<protein>
    <recommendedName>
        <fullName evidence="3">Integrase zinc-binding domain-containing protein</fullName>
    </recommendedName>
</protein>
<accession>A0A166MS49</accession>
<keyword evidence="2" id="KW-1185">Reference proteome</keyword>
<dbReference type="STRING" id="1314781.A0A166MS49"/>
<feature type="non-terminal residue" evidence="1">
    <location>
        <position position="56"/>
    </location>
</feature>
<sequence>GDLVKRKSERPSKMHPHWDGPFIIHDMTDKNTYQLATRSGYVLKHLYNGARLSRYY</sequence>
<organism evidence="1 2">
    <name type="scientific">Exidia glandulosa HHB12029</name>
    <dbReference type="NCBI Taxonomy" id="1314781"/>
    <lineage>
        <taxon>Eukaryota</taxon>
        <taxon>Fungi</taxon>
        <taxon>Dikarya</taxon>
        <taxon>Basidiomycota</taxon>
        <taxon>Agaricomycotina</taxon>
        <taxon>Agaricomycetes</taxon>
        <taxon>Auriculariales</taxon>
        <taxon>Exidiaceae</taxon>
        <taxon>Exidia</taxon>
    </lineage>
</organism>
<reference evidence="1 2" key="1">
    <citation type="journal article" date="2016" name="Mol. Biol. Evol.">
        <title>Comparative Genomics of Early-Diverging Mushroom-Forming Fungi Provides Insights into the Origins of Lignocellulose Decay Capabilities.</title>
        <authorList>
            <person name="Nagy L.G."/>
            <person name="Riley R."/>
            <person name="Tritt A."/>
            <person name="Adam C."/>
            <person name="Daum C."/>
            <person name="Floudas D."/>
            <person name="Sun H."/>
            <person name="Yadav J.S."/>
            <person name="Pangilinan J."/>
            <person name="Larsson K.H."/>
            <person name="Matsuura K."/>
            <person name="Barry K."/>
            <person name="Labutti K."/>
            <person name="Kuo R."/>
            <person name="Ohm R.A."/>
            <person name="Bhattacharya S.S."/>
            <person name="Shirouzu T."/>
            <person name="Yoshinaga Y."/>
            <person name="Martin F.M."/>
            <person name="Grigoriev I.V."/>
            <person name="Hibbett D.S."/>
        </authorList>
    </citation>
    <scope>NUCLEOTIDE SEQUENCE [LARGE SCALE GENOMIC DNA]</scope>
    <source>
        <strain evidence="1 2">HHB12029</strain>
    </source>
</reference>
<proteinExistence type="predicted"/>
<evidence type="ECO:0000313" key="2">
    <source>
        <dbReference type="Proteomes" id="UP000077266"/>
    </source>
</evidence>
<dbReference type="InParanoid" id="A0A166MS49"/>
<gene>
    <name evidence="1" type="ORF">EXIGLDRAFT_560361</name>
</gene>
<dbReference type="AlphaFoldDB" id="A0A166MS49"/>
<evidence type="ECO:0000313" key="1">
    <source>
        <dbReference type="EMBL" id="KZV78336.1"/>
    </source>
</evidence>
<feature type="non-terminal residue" evidence="1">
    <location>
        <position position="1"/>
    </location>
</feature>